<evidence type="ECO:0000313" key="2">
    <source>
        <dbReference type="EMBL" id="KAK1747345.1"/>
    </source>
</evidence>
<comment type="caution">
    <text evidence="2">The sequence shown here is derived from an EMBL/GenBank/DDBJ whole genome shotgun (WGS) entry which is preliminary data.</text>
</comment>
<feature type="compositionally biased region" description="Low complexity" evidence="1">
    <location>
        <begin position="274"/>
        <end position="289"/>
    </location>
</feature>
<proteinExistence type="predicted"/>
<protein>
    <submittedName>
        <fullName evidence="2">Uncharacterized protein</fullName>
    </submittedName>
</protein>
<feature type="compositionally biased region" description="Low complexity" evidence="1">
    <location>
        <begin position="361"/>
        <end position="410"/>
    </location>
</feature>
<name>A0AAD9DIX3_9STRA</name>
<sequence>MRLHVPAATIAVLSGTCHQWVASAQTNKDADNAMLRSKFARDVEQAYKSDPMGQRQQLQKKRSLEKRKERNNDSQSNATTKVDVGILAAGGSNTSPIYPQFLYGQKRMGKEERQRFLQEEEGGSNSSCPSGCPQEFCDCGATYKEVEFCTKEMLSVCERGLVPRCVRTEDVEFYEETYCAFSECIENNEPEETCHCDYYSNYCTLFYEFEDSFESCVTAECCEKSPVGEKATCIPGLQPTFNPTSTPTVSVPPTAAPSGTPAPTVSSMPTVSNKPTSSPSISSSPTTSPKPTPLASDSPSAQPSISAKPSVSPTEAPNPLPSQSPSSAPTVSPTDVPSTSPSDAPSNLPTVSAAPTISVKPSTGPTSSQSPTVSAQPTDSPSISVAPTSSPSDSPTVSVAPTSSPSTPVPTGNPIVEPTMEPTYEPTLVPTYPPTYRPTETEQLGVPSGGMSHSSNILIPLCVGVGGAAMWLFGGL</sequence>
<reference evidence="2" key="1">
    <citation type="submission" date="2023-06" db="EMBL/GenBank/DDBJ databases">
        <title>Survivors Of The Sea: Transcriptome response of Skeletonema marinoi to long-term dormancy.</title>
        <authorList>
            <person name="Pinder M.I.M."/>
            <person name="Kourtchenko O."/>
            <person name="Robertson E.K."/>
            <person name="Larsson T."/>
            <person name="Maumus F."/>
            <person name="Osuna-Cruz C.M."/>
            <person name="Vancaester E."/>
            <person name="Stenow R."/>
            <person name="Vandepoele K."/>
            <person name="Ploug H."/>
            <person name="Bruchert V."/>
            <person name="Godhe A."/>
            <person name="Topel M."/>
        </authorList>
    </citation>
    <scope>NUCLEOTIDE SEQUENCE</scope>
    <source>
        <strain evidence="2">R05AC</strain>
    </source>
</reference>
<organism evidence="2 3">
    <name type="scientific">Skeletonema marinoi</name>
    <dbReference type="NCBI Taxonomy" id="267567"/>
    <lineage>
        <taxon>Eukaryota</taxon>
        <taxon>Sar</taxon>
        <taxon>Stramenopiles</taxon>
        <taxon>Ochrophyta</taxon>
        <taxon>Bacillariophyta</taxon>
        <taxon>Coscinodiscophyceae</taxon>
        <taxon>Thalassiosirophycidae</taxon>
        <taxon>Thalassiosirales</taxon>
        <taxon>Skeletonemataceae</taxon>
        <taxon>Skeletonema</taxon>
        <taxon>Skeletonema marinoi-dohrnii complex</taxon>
    </lineage>
</organism>
<keyword evidence="3" id="KW-1185">Reference proteome</keyword>
<dbReference type="EMBL" id="JATAAI010000002">
    <property type="protein sequence ID" value="KAK1747345.1"/>
    <property type="molecule type" value="Genomic_DNA"/>
</dbReference>
<evidence type="ECO:0000313" key="3">
    <source>
        <dbReference type="Proteomes" id="UP001224775"/>
    </source>
</evidence>
<evidence type="ECO:0000256" key="1">
    <source>
        <dbReference type="SAM" id="MobiDB-lite"/>
    </source>
</evidence>
<gene>
    <name evidence="2" type="ORF">QTG54_001308</name>
</gene>
<accession>A0AAD9DIX3</accession>
<feature type="region of interest" description="Disordered" evidence="1">
    <location>
        <begin position="47"/>
        <end position="80"/>
    </location>
</feature>
<feature type="compositionally biased region" description="Polar residues" evidence="1">
    <location>
        <begin position="295"/>
        <end position="315"/>
    </location>
</feature>
<dbReference type="Proteomes" id="UP001224775">
    <property type="component" value="Unassembled WGS sequence"/>
</dbReference>
<feature type="compositionally biased region" description="Low complexity" evidence="1">
    <location>
        <begin position="323"/>
        <end position="346"/>
    </location>
</feature>
<feature type="compositionally biased region" description="Low complexity" evidence="1">
    <location>
        <begin position="243"/>
        <end position="267"/>
    </location>
</feature>
<feature type="region of interest" description="Disordered" evidence="1">
    <location>
        <begin position="242"/>
        <end position="424"/>
    </location>
</feature>
<dbReference type="AlphaFoldDB" id="A0AAD9DIX3"/>